<dbReference type="InParanoid" id="A0A409VM24"/>
<dbReference type="Pfam" id="PF12816">
    <property type="entry name" value="TPR_Vps8"/>
    <property type="match status" value="1"/>
</dbReference>
<dbReference type="OrthoDB" id="289913at2759"/>
<feature type="region of interest" description="Disordered" evidence="2">
    <location>
        <begin position="22"/>
        <end position="46"/>
    </location>
</feature>
<sequence>MPTSDALNPWDRSNSLDLQVSDILSDGDESSVGHDDDASQGGDYSARMEELFEGVDPELIGEQDDSDEDFLYQGVDSSGAIGYNEQLREVLGQDLEQDEDEETDVLEFEKSPVYEGSHTPPHKDEMERSSDEFCDHSPVESLNGLLTPESRGSSTGSRILDFQLARPFLHPTVSRLRSYTPQSTKIGSNESSVTSHSHLYEGMSPSQSHFSSLSRMSSISNSQSVLLADERDVDTNTVRETRQVFKWTELQAITRTMFSKASQKASNVLGAPLLGSPTTLAANGLICIGTTEGKVVVHDFSQSLICVCESKIIGNALGPVTALALSHDQTFVASGHASGYIQLYNLKQSYNPVRSVPPTTLSAVSSGRKEGHLQGSRIVSIGFIAGRHTALVSADEHGLAFFHSLGKILFVEAPDILRILGRYPEPSAPTSSLKPPKLQTPLASSSVPNFSPVTDSQRRRKSRYTILAMAPLPLGTVPYPTDNYHVVALLTPTKLVVVGLKPTPRTWFKCPREPEEGGPWKLKSKWAGSLAWFPSVLRPGIVSTLPVGKPETRTTTDSSTTPLLVYSWGTSLHFIKVYENRIKQTAKNSKTGKSSELEIGTIAHERFGKWQAEDDILALQWLNHNQIIVTTRSNLGVYDLKLSRLVEQVPFDGLSLISPKNHSNDDQGLDLDIISHSIRVYKGKIFLLKKDRLMVGTLLTWADLILSLVENGDFLQAIDLARSYYTGEAPGNRNNLPDDALQRKDVVGDKLRSLMDASAQYAFSEDRMTDSTHSTPDNRGVDRTSLFEGLVTICCKASVALDDFEYLFEDLFQKYDDSGIAPIYLRQLEPFVLENQIRYVPPRITQRLVALHEQDDRPEYVERIIWHMDPSCLDLNQAIHLCQRYHLYDALVFIYTRAMRDYVAPVVELLGLIRKVQQFRKSKKEFLVKTGSVLEADSSMESTIINAYKIYPYLANVLSGLTYPSEEPLNEDEAYQAKRDVYTFVFFGRSSVWPPGDGGKLVLTADEDSGIEPTYPYARQLLLFDSESFLHSLDIAFEDVYLNDESQTINRSIVVRIILEIVASGQLPQEDMTMVNIFIARNVPKYPQFLHITPSSMHSVLIGLAEDPDPKSREDRQLAAEYLLSAYNPHDSERIIALFEHAGFFRILRSWHYHERRWTKLLSTYVDDPDISSLELLGEIANVISTASRSQKGQISNDLVAIVSDSLPRLLHADISGTARLIDNLVPDLHSKALESFGHQDGADRDRYKYLRSILITQPEEEDGTIGPVRPSENIPGDFHQTFFDLQCRFHPMDVIPSLQTLPMDKLDLGQVLETCEIHRVYDAVIWATNWQGNPQRALSKADVFQNRISHRLLDALKTNADSPSVDHELRSLQTIADVCRDICMEHSQISSTDVPLEDMWFELLNSEIRCVQIISSSVPLLHTNDTNDGNLGHLPEEVETILSSLRSLVQTTFSSLVSITSTSAVSFPRLFKRLVNATPSSSGSHYTEFRVILTGMLESYRSDEDLLVMLKHLIDRDLFETIAVVTREQACGWSPLQATCQFCREPLGQTQSQSIDSTGIASNPIIISRTGTIFHESCKPPAITYSVDI</sequence>
<evidence type="ECO:0000256" key="1">
    <source>
        <dbReference type="ARBA" id="ARBA00009422"/>
    </source>
</evidence>
<dbReference type="GO" id="GO:0006623">
    <property type="term" value="P:protein targeting to vacuole"/>
    <property type="evidence" value="ECO:0007669"/>
    <property type="project" value="InterPro"/>
</dbReference>
<dbReference type="GO" id="GO:0005770">
    <property type="term" value="C:late endosome"/>
    <property type="evidence" value="ECO:0007669"/>
    <property type="project" value="TreeGrafter"/>
</dbReference>
<dbReference type="InterPro" id="IPR025941">
    <property type="entry name" value="Vps8_central_dom"/>
</dbReference>
<dbReference type="Pfam" id="PF23410">
    <property type="entry name" value="Beta-prop_VPS8"/>
    <property type="match status" value="1"/>
</dbReference>
<dbReference type="InterPro" id="IPR036322">
    <property type="entry name" value="WD40_repeat_dom_sf"/>
</dbReference>
<dbReference type="Proteomes" id="UP000283269">
    <property type="component" value="Unassembled WGS sequence"/>
</dbReference>
<comment type="similarity">
    <text evidence="1">Belongs to the VPS8 family.</text>
</comment>
<evidence type="ECO:0000259" key="4">
    <source>
        <dbReference type="Pfam" id="PF25066"/>
    </source>
</evidence>
<dbReference type="FunCoup" id="A0A409VM24">
    <property type="interactions" value="8"/>
</dbReference>
<dbReference type="STRING" id="93625.A0A409VM24"/>
<reference evidence="5 6" key="1">
    <citation type="journal article" date="2018" name="Evol. Lett.">
        <title>Horizontal gene cluster transfer increased hallucinogenic mushroom diversity.</title>
        <authorList>
            <person name="Reynolds H.T."/>
            <person name="Vijayakumar V."/>
            <person name="Gluck-Thaler E."/>
            <person name="Korotkin H.B."/>
            <person name="Matheny P.B."/>
            <person name="Slot J.C."/>
        </authorList>
    </citation>
    <scope>NUCLEOTIDE SEQUENCE [LARGE SCALE GENOMIC DNA]</scope>
    <source>
        <strain evidence="5 6">2631</strain>
    </source>
</reference>
<feature type="region of interest" description="Disordered" evidence="2">
    <location>
        <begin position="427"/>
        <end position="454"/>
    </location>
</feature>
<proteinExistence type="inferred from homology"/>
<evidence type="ECO:0000259" key="3">
    <source>
        <dbReference type="Pfam" id="PF12816"/>
    </source>
</evidence>
<feature type="compositionally biased region" description="Acidic residues" evidence="2">
    <location>
        <begin position="96"/>
        <end position="106"/>
    </location>
</feature>
<name>A0A409VM24_PSICY</name>
<gene>
    <name evidence="5" type="ORF">CVT25_005850</name>
</gene>
<dbReference type="GO" id="GO:0030897">
    <property type="term" value="C:HOPS complex"/>
    <property type="evidence" value="ECO:0007669"/>
    <property type="project" value="TreeGrafter"/>
</dbReference>
<feature type="compositionally biased region" description="Basic and acidic residues" evidence="2">
    <location>
        <begin position="121"/>
        <end position="138"/>
    </location>
</feature>
<dbReference type="PANTHER" id="PTHR12616:SF8">
    <property type="entry name" value="VACUOLAR PROTEIN SORTING-ASSOCIATED PROTEIN 8 HOMOLOG"/>
    <property type="match status" value="1"/>
</dbReference>
<organism evidence="5 6">
    <name type="scientific">Psilocybe cyanescens</name>
    <dbReference type="NCBI Taxonomy" id="93625"/>
    <lineage>
        <taxon>Eukaryota</taxon>
        <taxon>Fungi</taxon>
        <taxon>Dikarya</taxon>
        <taxon>Basidiomycota</taxon>
        <taxon>Agaricomycotina</taxon>
        <taxon>Agaricomycetes</taxon>
        <taxon>Agaricomycetidae</taxon>
        <taxon>Agaricales</taxon>
        <taxon>Agaricineae</taxon>
        <taxon>Strophariaceae</taxon>
        <taxon>Psilocybe</taxon>
    </lineage>
</organism>
<protein>
    <submittedName>
        <fullName evidence="5">Uncharacterized protein</fullName>
    </submittedName>
</protein>
<feature type="domain" description="VPS8-like TPR-like repeats" evidence="4">
    <location>
        <begin position="1387"/>
        <end position="1529"/>
    </location>
</feature>
<feature type="domain" description="Vacuolar protein sorting-associated protein 8 central" evidence="3">
    <location>
        <begin position="823"/>
        <end position="1037"/>
    </location>
</feature>
<dbReference type="GO" id="GO:0034058">
    <property type="term" value="P:endosomal vesicle fusion"/>
    <property type="evidence" value="ECO:0007669"/>
    <property type="project" value="TreeGrafter"/>
</dbReference>
<dbReference type="Pfam" id="PF25066">
    <property type="entry name" value="TPR_VPS8_2"/>
    <property type="match status" value="1"/>
</dbReference>
<dbReference type="InterPro" id="IPR059070">
    <property type="entry name" value="TPR_VPS8_2"/>
</dbReference>
<accession>A0A409VM24</accession>
<evidence type="ECO:0000313" key="6">
    <source>
        <dbReference type="Proteomes" id="UP000283269"/>
    </source>
</evidence>
<dbReference type="Gene3D" id="2.130.10.10">
    <property type="entry name" value="YVTN repeat-like/Quinoprotein amine dehydrogenase"/>
    <property type="match status" value="1"/>
</dbReference>
<dbReference type="InterPro" id="IPR045111">
    <property type="entry name" value="Vps41/Vps8"/>
</dbReference>
<dbReference type="EMBL" id="NHYD01003975">
    <property type="protein sequence ID" value="PPQ67266.1"/>
    <property type="molecule type" value="Genomic_DNA"/>
</dbReference>
<dbReference type="PANTHER" id="PTHR12616">
    <property type="entry name" value="VACUOLAR PROTEIN SORTING VPS41"/>
    <property type="match status" value="1"/>
</dbReference>
<evidence type="ECO:0000313" key="5">
    <source>
        <dbReference type="EMBL" id="PPQ67266.1"/>
    </source>
</evidence>
<comment type="caution">
    <text evidence="5">The sequence shown here is derived from an EMBL/GenBank/DDBJ whole genome shotgun (WGS) entry which is preliminary data.</text>
</comment>
<evidence type="ECO:0000256" key="2">
    <source>
        <dbReference type="SAM" id="MobiDB-lite"/>
    </source>
</evidence>
<keyword evidence="6" id="KW-1185">Reference proteome</keyword>
<dbReference type="SUPFAM" id="SSF50978">
    <property type="entry name" value="WD40 repeat-like"/>
    <property type="match status" value="1"/>
</dbReference>
<dbReference type="InterPro" id="IPR015943">
    <property type="entry name" value="WD40/YVTN_repeat-like_dom_sf"/>
</dbReference>
<feature type="region of interest" description="Disordered" evidence="2">
    <location>
        <begin position="96"/>
        <end position="153"/>
    </location>
</feature>
<feature type="compositionally biased region" description="Polar residues" evidence="2">
    <location>
        <begin position="441"/>
        <end position="454"/>
    </location>
</feature>